<reference evidence="3" key="3">
    <citation type="submission" date="2016-10" db="EMBL/GenBank/DDBJ databases">
        <authorList>
            <person name="Wibberg D."/>
        </authorList>
    </citation>
    <scope>NUCLEOTIDE SEQUENCE [LARGE SCALE GENOMIC DNA]</scope>
</reference>
<accession>A0A1H8UYW1</accession>
<sequence>MTPALHIPRDPSPTDHQRSCRTENLGYIPLFPDDVLFSVDEILVGAVSYLLLAKN</sequence>
<reference evidence="1" key="1">
    <citation type="submission" date="2016-10" db="EMBL/GenBank/DDBJ databases">
        <authorList>
            <person name="de Groot N.N."/>
        </authorList>
    </citation>
    <scope>NUCLEOTIDE SEQUENCE [LARGE SCALE GENOMIC DNA]</scope>
    <source>
        <strain evidence="1">CCBAU85039</strain>
    </source>
</reference>
<dbReference type="STRING" id="501024.RTCCBAU85039_5774"/>
<dbReference type="Proteomes" id="UP000183063">
    <property type="component" value="Unassembled WGS sequence"/>
</dbReference>
<evidence type="ECO:0000313" key="1">
    <source>
        <dbReference type="EMBL" id="SEI18068.1"/>
    </source>
</evidence>
<proteinExistence type="predicted"/>
<evidence type="ECO:0000313" key="3">
    <source>
        <dbReference type="Proteomes" id="UP000183063"/>
    </source>
</evidence>
<evidence type="ECO:0000313" key="4">
    <source>
        <dbReference type="Proteomes" id="UP000198939"/>
    </source>
</evidence>
<dbReference type="EMBL" id="FOCV01000037">
    <property type="protein sequence ID" value="SEP07748.1"/>
    <property type="molecule type" value="Genomic_DNA"/>
</dbReference>
<name>A0A1H8UYW1_9HYPH</name>
<dbReference type="Proteomes" id="UP000198939">
    <property type="component" value="Unassembled WGS sequence"/>
</dbReference>
<gene>
    <name evidence="1" type="ORF">RTCCBAU85039_5774</name>
    <name evidence="2" type="ORF">SAMN05216228_103713</name>
</gene>
<protein>
    <submittedName>
        <fullName evidence="1">Uncharacterized protein</fullName>
    </submittedName>
</protein>
<dbReference type="AlphaFoldDB" id="A0A1H8UYW1"/>
<dbReference type="EMBL" id="FNXB01000048">
    <property type="protein sequence ID" value="SEI18068.1"/>
    <property type="molecule type" value="Genomic_DNA"/>
</dbReference>
<reference evidence="2 4" key="2">
    <citation type="submission" date="2016-10" db="EMBL/GenBank/DDBJ databases">
        <authorList>
            <person name="Varghese N."/>
            <person name="Submissions S."/>
        </authorList>
    </citation>
    <scope>NUCLEOTIDE SEQUENCE [LARGE SCALE GENOMIC DNA]</scope>
    <source>
        <strain evidence="2 4">CGMCC 1.7071</strain>
    </source>
</reference>
<organism evidence="1 3">
    <name type="scientific">Rhizobium tibeticum</name>
    <dbReference type="NCBI Taxonomy" id="501024"/>
    <lineage>
        <taxon>Bacteria</taxon>
        <taxon>Pseudomonadati</taxon>
        <taxon>Pseudomonadota</taxon>
        <taxon>Alphaproteobacteria</taxon>
        <taxon>Hyphomicrobiales</taxon>
        <taxon>Rhizobiaceae</taxon>
        <taxon>Rhizobium/Agrobacterium group</taxon>
        <taxon>Rhizobium</taxon>
    </lineage>
</organism>
<evidence type="ECO:0000313" key="2">
    <source>
        <dbReference type="EMBL" id="SEP07748.1"/>
    </source>
</evidence>
<keyword evidence="4" id="KW-1185">Reference proteome</keyword>